<dbReference type="OrthoDB" id="9200909at2759"/>
<comment type="caution">
    <text evidence="2">The sequence shown here is derived from an EMBL/GenBank/DDBJ whole genome shotgun (WGS) entry which is preliminary data.</text>
</comment>
<reference evidence="2 3" key="1">
    <citation type="journal article" date="2018" name="Proc. R. Soc. B">
        <title>A non-coding region near Follistatin controls head colour polymorphism in the Gouldian finch.</title>
        <authorList>
            <person name="Toomey M.B."/>
            <person name="Marques C.I."/>
            <person name="Andrade P."/>
            <person name="Araujo P.M."/>
            <person name="Sabatino S."/>
            <person name="Gazda M.A."/>
            <person name="Afonso S."/>
            <person name="Lopes R.J."/>
            <person name="Corbo J.C."/>
            <person name="Carneiro M."/>
        </authorList>
    </citation>
    <scope>NUCLEOTIDE SEQUENCE [LARGE SCALE GENOMIC DNA]</scope>
    <source>
        <strain evidence="2">Red01</strain>
        <tissue evidence="2">Muscle</tissue>
    </source>
</reference>
<organism evidence="2 3">
    <name type="scientific">Chloebia gouldiae</name>
    <name type="common">Gouldian finch</name>
    <name type="synonym">Erythrura gouldiae</name>
    <dbReference type="NCBI Taxonomy" id="44316"/>
    <lineage>
        <taxon>Eukaryota</taxon>
        <taxon>Metazoa</taxon>
        <taxon>Chordata</taxon>
        <taxon>Craniata</taxon>
        <taxon>Vertebrata</taxon>
        <taxon>Euteleostomi</taxon>
        <taxon>Archelosauria</taxon>
        <taxon>Archosauria</taxon>
        <taxon>Dinosauria</taxon>
        <taxon>Saurischia</taxon>
        <taxon>Theropoda</taxon>
        <taxon>Coelurosauria</taxon>
        <taxon>Aves</taxon>
        <taxon>Neognathae</taxon>
        <taxon>Neoaves</taxon>
        <taxon>Telluraves</taxon>
        <taxon>Australaves</taxon>
        <taxon>Passeriformes</taxon>
        <taxon>Passeroidea</taxon>
        <taxon>Passeridae</taxon>
        <taxon>Chloebia</taxon>
    </lineage>
</organism>
<dbReference type="EMBL" id="QUSF01000090">
    <property type="protein sequence ID" value="RLV93589.1"/>
    <property type="molecule type" value="Genomic_DNA"/>
</dbReference>
<evidence type="ECO:0000313" key="2">
    <source>
        <dbReference type="EMBL" id="RLV93589.1"/>
    </source>
</evidence>
<keyword evidence="1" id="KW-1133">Transmembrane helix</keyword>
<proteinExistence type="predicted"/>
<feature type="transmembrane region" description="Helical" evidence="1">
    <location>
        <begin position="35"/>
        <end position="59"/>
    </location>
</feature>
<sequence>MWPRQPRHGKGMAHAGEDLYNSVIVQEEGSPPSTYAIVMVSLSGSLLLLVAISMAVSVLRRRCTSNYSSKNLRTPVVVEKVTVAHCSSDKISTVDLTGPMCINYISYKQNTCPATICHL</sequence>
<protein>
    <submittedName>
        <fullName evidence="2">Uncharacterized protein</fullName>
    </submittedName>
</protein>
<dbReference type="AlphaFoldDB" id="A0A3L8S2D5"/>
<evidence type="ECO:0000313" key="3">
    <source>
        <dbReference type="Proteomes" id="UP000276834"/>
    </source>
</evidence>
<gene>
    <name evidence="2" type="ORF">DV515_00013427</name>
</gene>
<evidence type="ECO:0000256" key="1">
    <source>
        <dbReference type="SAM" id="Phobius"/>
    </source>
</evidence>
<accession>A0A3L8S2D5</accession>
<keyword evidence="1" id="KW-0812">Transmembrane</keyword>
<name>A0A3L8S2D5_CHLGU</name>
<keyword evidence="1" id="KW-0472">Membrane</keyword>
<dbReference type="Proteomes" id="UP000276834">
    <property type="component" value="Unassembled WGS sequence"/>
</dbReference>
<keyword evidence="3" id="KW-1185">Reference proteome</keyword>